<dbReference type="OrthoDB" id="1926275at2759"/>
<gene>
    <name evidence="3" type="ORF">PHAVU_008G020900g</name>
</gene>
<evidence type="ECO:0000313" key="3">
    <source>
        <dbReference type="EMBL" id="ESW11331.1"/>
    </source>
</evidence>
<dbReference type="eggNOG" id="KOG4658">
    <property type="taxonomic scope" value="Eukaryota"/>
</dbReference>
<dbReference type="InterPro" id="IPR050905">
    <property type="entry name" value="Plant_NBS-LRR"/>
</dbReference>
<proteinExistence type="predicted"/>
<dbReference type="STRING" id="3885.V7B4D7"/>
<dbReference type="InterPro" id="IPR027417">
    <property type="entry name" value="P-loop_NTPase"/>
</dbReference>
<accession>V7B4D7</accession>
<feature type="domain" description="NB-ARC" evidence="2">
    <location>
        <begin position="133"/>
        <end position="294"/>
    </location>
</feature>
<dbReference type="Proteomes" id="UP000000226">
    <property type="component" value="Chromosome 8"/>
</dbReference>
<evidence type="ECO:0000259" key="2">
    <source>
        <dbReference type="Pfam" id="PF00931"/>
    </source>
</evidence>
<dbReference type="PRINTS" id="PR00364">
    <property type="entry name" value="DISEASERSIST"/>
</dbReference>
<organism evidence="3 4">
    <name type="scientific">Phaseolus vulgaris</name>
    <name type="common">Kidney bean</name>
    <name type="synonym">French bean</name>
    <dbReference type="NCBI Taxonomy" id="3885"/>
    <lineage>
        <taxon>Eukaryota</taxon>
        <taxon>Viridiplantae</taxon>
        <taxon>Streptophyta</taxon>
        <taxon>Embryophyta</taxon>
        <taxon>Tracheophyta</taxon>
        <taxon>Spermatophyta</taxon>
        <taxon>Magnoliopsida</taxon>
        <taxon>eudicotyledons</taxon>
        <taxon>Gunneridae</taxon>
        <taxon>Pentapetalae</taxon>
        <taxon>rosids</taxon>
        <taxon>fabids</taxon>
        <taxon>Fabales</taxon>
        <taxon>Fabaceae</taxon>
        <taxon>Papilionoideae</taxon>
        <taxon>50 kb inversion clade</taxon>
        <taxon>NPAAA clade</taxon>
        <taxon>indigoferoid/millettioid clade</taxon>
        <taxon>Phaseoleae</taxon>
        <taxon>Phaseolus</taxon>
    </lineage>
</organism>
<evidence type="ECO:0000256" key="1">
    <source>
        <dbReference type="ARBA" id="ARBA00022821"/>
    </source>
</evidence>
<dbReference type="PANTHER" id="PTHR33463:SF187">
    <property type="entry name" value="AND NB-ARC DOMAIN DISEASE RESISTANCE PROTEIN, PUTATIVE-RELATED"/>
    <property type="match status" value="1"/>
</dbReference>
<dbReference type="PANTHER" id="PTHR33463">
    <property type="entry name" value="NB-ARC DOMAIN-CONTAINING PROTEIN-RELATED"/>
    <property type="match status" value="1"/>
</dbReference>
<keyword evidence="1" id="KW-0611">Plant defense</keyword>
<evidence type="ECO:0000313" key="4">
    <source>
        <dbReference type="Proteomes" id="UP000000226"/>
    </source>
</evidence>
<reference evidence="4" key="1">
    <citation type="journal article" date="2014" name="Nat. Genet.">
        <title>A reference genome for common bean and genome-wide analysis of dual domestications.</title>
        <authorList>
            <person name="Schmutz J."/>
            <person name="McClean P.E."/>
            <person name="Mamidi S."/>
            <person name="Wu G.A."/>
            <person name="Cannon S.B."/>
            <person name="Grimwood J."/>
            <person name="Jenkins J."/>
            <person name="Shu S."/>
            <person name="Song Q."/>
            <person name="Chavarro C."/>
            <person name="Torres-Torres M."/>
            <person name="Geffroy V."/>
            <person name="Moghaddam S.M."/>
            <person name="Gao D."/>
            <person name="Abernathy B."/>
            <person name="Barry K."/>
            <person name="Blair M."/>
            <person name="Brick M.A."/>
            <person name="Chovatia M."/>
            <person name="Gepts P."/>
            <person name="Goodstein D.M."/>
            <person name="Gonzales M."/>
            <person name="Hellsten U."/>
            <person name="Hyten D.L."/>
            <person name="Jia G."/>
            <person name="Kelly J.D."/>
            <person name="Kudrna D."/>
            <person name="Lee R."/>
            <person name="Richard M.M."/>
            <person name="Miklas P.N."/>
            <person name="Osorno J.M."/>
            <person name="Rodrigues J."/>
            <person name="Thareau V."/>
            <person name="Urrea C.A."/>
            <person name="Wang M."/>
            <person name="Yu Y."/>
            <person name="Zhang M."/>
            <person name="Wing R.A."/>
            <person name="Cregan P.B."/>
            <person name="Rokhsar D.S."/>
            <person name="Jackson S.A."/>
        </authorList>
    </citation>
    <scope>NUCLEOTIDE SEQUENCE [LARGE SCALE GENOMIC DNA]</scope>
    <source>
        <strain evidence="4">cv. G19833</strain>
    </source>
</reference>
<dbReference type="InterPro" id="IPR002182">
    <property type="entry name" value="NB-ARC"/>
</dbReference>
<name>V7B4D7_PHAVU</name>
<protein>
    <recommendedName>
        <fullName evidence="2">NB-ARC domain-containing protein</fullName>
    </recommendedName>
</protein>
<sequence>MKFHQNNETDHEAGNGTLTTLQSKLDVIISDLTSKEEDIHIRLQLQSHGKKRKREVDDWLNGLQDMKQRAIDIKNSLNQFGSSYVQEEEIYLADISEKRKQIKWLTKEVEKHEKEKPSVLSNEFVGREFGKNVRKIRKLLKDDRVSIVAIHGIGGVGKTFLATYMQSEIKRNKTFNDVLWVTVSYGFTIFKLQNLIAEKIKVELYGDDERKRTKILARELEKRKKIVVILDDVWTYIDLKKVGIPLGVKGIKLIITSRLKHVFEQMDCQPINMISVNPFPHYFCDEAWELFLLKHGQGWTPSTLSPEVENIARDVCDCSRKTDIHWWRYVLNKLETLEMGVEMQEEVLSVLRRSYDNLIEKDGQKCFLYSALLPNDLEKDDLIMKLVDMGLLNGKRSLKEIFDEGNVMLDKLINHSLLSANYLTVTMHGLVRKMAYNTNVKRKIRK</sequence>
<keyword evidence="4" id="KW-1185">Reference proteome</keyword>
<dbReference type="Gene3D" id="3.40.50.300">
    <property type="entry name" value="P-loop containing nucleotide triphosphate hydrolases"/>
    <property type="match status" value="1"/>
</dbReference>
<dbReference type="OMA" id="VANTIWS"/>
<dbReference type="EMBL" id="CM002295">
    <property type="protein sequence ID" value="ESW11331.1"/>
    <property type="molecule type" value="Genomic_DNA"/>
</dbReference>
<dbReference type="Gramene" id="ESW11331">
    <property type="protein sequence ID" value="ESW11331"/>
    <property type="gene ID" value="PHAVU_008G020900g"/>
</dbReference>
<dbReference type="AlphaFoldDB" id="V7B4D7"/>
<dbReference type="GO" id="GO:0043531">
    <property type="term" value="F:ADP binding"/>
    <property type="evidence" value="ECO:0007669"/>
    <property type="project" value="InterPro"/>
</dbReference>
<dbReference type="Pfam" id="PF00931">
    <property type="entry name" value="NB-ARC"/>
    <property type="match status" value="1"/>
</dbReference>
<dbReference type="SUPFAM" id="SSF52540">
    <property type="entry name" value="P-loop containing nucleoside triphosphate hydrolases"/>
    <property type="match status" value="1"/>
</dbReference>